<feature type="compositionally biased region" description="Basic and acidic residues" evidence="1">
    <location>
        <begin position="180"/>
        <end position="201"/>
    </location>
</feature>
<evidence type="ECO:0000313" key="4">
    <source>
        <dbReference type="Proteomes" id="UP000187203"/>
    </source>
</evidence>
<evidence type="ECO:0000259" key="2">
    <source>
        <dbReference type="Pfam" id="PF26130"/>
    </source>
</evidence>
<name>A0A1R3IDJ5_9ROSI</name>
<gene>
    <name evidence="3" type="ORF">COLO4_23988</name>
</gene>
<evidence type="ECO:0000313" key="3">
    <source>
        <dbReference type="EMBL" id="OMO80676.1"/>
    </source>
</evidence>
<protein>
    <recommendedName>
        <fullName evidence="2">PB1-like domain-containing protein</fullName>
    </recommendedName>
</protein>
<organism evidence="3 4">
    <name type="scientific">Corchorus olitorius</name>
    <dbReference type="NCBI Taxonomy" id="93759"/>
    <lineage>
        <taxon>Eukaryota</taxon>
        <taxon>Viridiplantae</taxon>
        <taxon>Streptophyta</taxon>
        <taxon>Embryophyta</taxon>
        <taxon>Tracheophyta</taxon>
        <taxon>Spermatophyta</taxon>
        <taxon>Magnoliopsida</taxon>
        <taxon>eudicotyledons</taxon>
        <taxon>Gunneridae</taxon>
        <taxon>Pentapetalae</taxon>
        <taxon>rosids</taxon>
        <taxon>malvids</taxon>
        <taxon>Malvales</taxon>
        <taxon>Malvaceae</taxon>
        <taxon>Grewioideae</taxon>
        <taxon>Apeibeae</taxon>
        <taxon>Corchorus</taxon>
    </lineage>
</organism>
<reference evidence="4" key="1">
    <citation type="submission" date="2013-09" db="EMBL/GenBank/DDBJ databases">
        <title>Corchorus olitorius genome sequencing.</title>
        <authorList>
            <person name="Alam M."/>
            <person name="Haque M.S."/>
            <person name="Islam M.S."/>
            <person name="Emdad E.M."/>
            <person name="Islam M.M."/>
            <person name="Ahmed B."/>
            <person name="Halim A."/>
            <person name="Hossen Q.M.M."/>
            <person name="Hossain M.Z."/>
            <person name="Ahmed R."/>
            <person name="Khan M.M."/>
            <person name="Islam R."/>
            <person name="Rashid M.M."/>
            <person name="Khan S.A."/>
            <person name="Rahman M.S."/>
            <person name="Alam M."/>
            <person name="Yahiya A.S."/>
            <person name="Khan M.S."/>
            <person name="Azam M.S."/>
            <person name="Haque T."/>
            <person name="Lashkar M.Z.H."/>
            <person name="Akhand A.I."/>
            <person name="Morshed G."/>
            <person name="Roy S."/>
            <person name="Uddin K.S."/>
            <person name="Rabeya T."/>
            <person name="Hossain A.S."/>
            <person name="Chowdhury A."/>
            <person name="Snigdha A.R."/>
            <person name="Mortoza M.S."/>
            <person name="Matin S.A."/>
            <person name="Hoque S.M.E."/>
            <person name="Islam M.K."/>
            <person name="Roy D.K."/>
            <person name="Haider R."/>
            <person name="Moosa M.M."/>
            <person name="Elias S.M."/>
            <person name="Hasan A.M."/>
            <person name="Jahan S."/>
            <person name="Shafiuddin M."/>
            <person name="Mahmood N."/>
            <person name="Shommy N.S."/>
        </authorList>
    </citation>
    <scope>NUCLEOTIDE SEQUENCE [LARGE SCALE GENOMIC DNA]</scope>
    <source>
        <strain evidence="4">cv. O-4</strain>
    </source>
</reference>
<feature type="compositionally biased region" description="Acidic residues" evidence="1">
    <location>
        <begin position="152"/>
        <end position="179"/>
    </location>
</feature>
<sequence>MSDEGRFRFHYNGTFLVEGGSRTKYIGGDVWEMDMDPEWPSFQQFKEIVTDGLGCQNVHKLFYCIPGKPFKKELRLIRDDIEMFAFGWIIRKYGSIDIYVEHSVAEPVLAPMQIEYEIENPVEGVENPGDAFENPVDGVENPEEDVNVKDVNEEEDVNVEDDVNVEEDVNLQDVNVEEDVNVKDVNEEGRKDAEEPSVKKSKDKRLEFLSESGYFVEVENSSGSEDDEETKYARRGFRQAKYEMIRELGIEGIRVDVEHVGVDPTNKHPADYDLGEDAGYQSDYPQSDDVGDTEDDEDKQLSPKSRRKE</sequence>
<feature type="region of interest" description="Disordered" evidence="1">
    <location>
        <begin position="124"/>
        <end position="201"/>
    </location>
</feature>
<dbReference type="Proteomes" id="UP000187203">
    <property type="component" value="Unassembled WGS sequence"/>
</dbReference>
<proteinExistence type="predicted"/>
<feature type="domain" description="PB1-like" evidence="2">
    <location>
        <begin position="1"/>
        <end position="102"/>
    </location>
</feature>
<dbReference type="InterPro" id="IPR058594">
    <property type="entry name" value="PB1-like_dom_pln"/>
</dbReference>
<keyword evidence="4" id="KW-1185">Reference proteome</keyword>
<accession>A0A1R3IDJ5</accession>
<feature type="region of interest" description="Disordered" evidence="1">
    <location>
        <begin position="261"/>
        <end position="309"/>
    </location>
</feature>
<feature type="compositionally biased region" description="Acidic residues" evidence="1">
    <location>
        <begin position="289"/>
        <end position="298"/>
    </location>
</feature>
<dbReference type="OrthoDB" id="1751576at2759"/>
<dbReference type="AlphaFoldDB" id="A0A1R3IDJ5"/>
<comment type="caution">
    <text evidence="3">The sequence shown here is derived from an EMBL/GenBank/DDBJ whole genome shotgun (WGS) entry which is preliminary data.</text>
</comment>
<evidence type="ECO:0000256" key="1">
    <source>
        <dbReference type="SAM" id="MobiDB-lite"/>
    </source>
</evidence>
<dbReference type="Pfam" id="PF26130">
    <property type="entry name" value="PB1-like"/>
    <property type="match status" value="1"/>
</dbReference>
<feature type="compositionally biased region" description="Basic and acidic residues" evidence="1">
    <location>
        <begin position="261"/>
        <end position="271"/>
    </location>
</feature>
<feature type="non-terminal residue" evidence="3">
    <location>
        <position position="309"/>
    </location>
</feature>
<dbReference type="EMBL" id="AWUE01018395">
    <property type="protein sequence ID" value="OMO80676.1"/>
    <property type="molecule type" value="Genomic_DNA"/>
</dbReference>